<reference evidence="13 14" key="1">
    <citation type="submission" date="2018-06" db="EMBL/GenBank/DDBJ databases">
        <title>Extensive metabolic versatility and redundancy in microbially diverse, dynamic hydrothermal sediments.</title>
        <authorList>
            <person name="Dombrowski N."/>
            <person name="Teske A."/>
            <person name="Baker B.J."/>
        </authorList>
    </citation>
    <scope>NUCLEOTIDE SEQUENCE [LARGE SCALE GENOMIC DNA]</scope>
    <source>
        <strain evidence="12">B34_G17</strain>
        <strain evidence="11">B66_G16</strain>
    </source>
</reference>
<dbReference type="Gene3D" id="3.30.420.60">
    <property type="entry name" value="eRF1 domain 2"/>
    <property type="match status" value="1"/>
</dbReference>
<dbReference type="GO" id="GO:0016787">
    <property type="term" value="F:hydrolase activity"/>
    <property type="evidence" value="ECO:0007669"/>
    <property type="project" value="UniProtKB-KW"/>
</dbReference>
<dbReference type="PANTHER" id="PTHR10853:SF0">
    <property type="entry name" value="PROTEIN PELOTA HOMOLOG"/>
    <property type="match status" value="1"/>
</dbReference>
<dbReference type="PANTHER" id="PTHR10853">
    <property type="entry name" value="PELOTA"/>
    <property type="match status" value="1"/>
</dbReference>
<dbReference type="GO" id="GO:0070651">
    <property type="term" value="P:nonfunctional rRNA decay"/>
    <property type="evidence" value="ECO:0007669"/>
    <property type="project" value="TreeGrafter"/>
</dbReference>
<gene>
    <name evidence="9" type="primary">pelA</name>
    <name evidence="11" type="ORF">DRJ31_00370</name>
    <name evidence="12" type="ORF">DRJ33_03995</name>
</gene>
<dbReference type="GO" id="GO:0046872">
    <property type="term" value="F:metal ion binding"/>
    <property type="evidence" value="ECO:0007669"/>
    <property type="project" value="UniProtKB-UniRule"/>
</dbReference>
<dbReference type="SUPFAM" id="SSF55315">
    <property type="entry name" value="L30e-like"/>
    <property type="match status" value="1"/>
</dbReference>
<evidence type="ECO:0000313" key="11">
    <source>
        <dbReference type="EMBL" id="RLE50641.1"/>
    </source>
</evidence>
<dbReference type="InterPro" id="IPR005141">
    <property type="entry name" value="eRF1_2"/>
</dbReference>
<evidence type="ECO:0000259" key="10">
    <source>
        <dbReference type="SMART" id="SM01194"/>
    </source>
</evidence>
<evidence type="ECO:0000256" key="9">
    <source>
        <dbReference type="HAMAP-Rule" id="MF_01853"/>
    </source>
</evidence>
<evidence type="ECO:0000256" key="7">
    <source>
        <dbReference type="ARBA" id="ARBA00022759"/>
    </source>
</evidence>
<dbReference type="InterPro" id="IPR005142">
    <property type="entry name" value="eRF1_3"/>
</dbReference>
<comment type="similarity">
    <text evidence="3 9">Belongs to the eukaryotic release factor 1 family. Pelota subfamily.</text>
</comment>
<dbReference type="EMBL" id="QMQV01000002">
    <property type="protein sequence ID" value="RLE50641.1"/>
    <property type="molecule type" value="Genomic_DNA"/>
</dbReference>
<evidence type="ECO:0000256" key="6">
    <source>
        <dbReference type="ARBA" id="ARBA00022723"/>
    </source>
</evidence>
<dbReference type="InterPro" id="IPR029064">
    <property type="entry name" value="Ribosomal_eL30-like_sf"/>
</dbReference>
<evidence type="ECO:0000256" key="1">
    <source>
        <dbReference type="ARBA" id="ARBA00001968"/>
    </source>
</evidence>
<dbReference type="HAMAP" id="MF_01853">
    <property type="entry name" value="PelO"/>
    <property type="match status" value="1"/>
</dbReference>
<dbReference type="SUPFAM" id="SSF53137">
    <property type="entry name" value="Translational machinery components"/>
    <property type="match status" value="1"/>
</dbReference>
<comment type="subunit">
    <text evidence="9">Monomer.</text>
</comment>
<dbReference type="AlphaFoldDB" id="A0A497EYB1"/>
<dbReference type="InterPro" id="IPR038069">
    <property type="entry name" value="Pelota/DOM34_N"/>
</dbReference>
<comment type="cofactor">
    <cofactor evidence="1 9">
        <name>a divalent metal cation</name>
        <dbReference type="ChEBI" id="CHEBI:60240"/>
    </cofactor>
</comment>
<dbReference type="Gene3D" id="3.30.1330.30">
    <property type="match status" value="1"/>
</dbReference>
<dbReference type="Gene3D" id="2.30.30.870">
    <property type="entry name" value="Pelota, domain A"/>
    <property type="match status" value="1"/>
</dbReference>
<dbReference type="GO" id="GO:0032790">
    <property type="term" value="P:ribosome disassembly"/>
    <property type="evidence" value="ECO:0007669"/>
    <property type="project" value="TreeGrafter"/>
</dbReference>
<dbReference type="Pfam" id="PF03464">
    <property type="entry name" value="eRF1_2"/>
    <property type="match status" value="1"/>
</dbReference>
<keyword evidence="5 9" id="KW-0540">Nuclease</keyword>
<dbReference type="InterPro" id="IPR023521">
    <property type="entry name" value="Pelota_arc"/>
</dbReference>
<dbReference type="Pfam" id="PF03465">
    <property type="entry name" value="eRF1_3"/>
    <property type="match status" value="1"/>
</dbReference>
<dbReference type="Proteomes" id="UP000272051">
    <property type="component" value="Unassembled WGS sequence"/>
</dbReference>
<evidence type="ECO:0000256" key="2">
    <source>
        <dbReference type="ARBA" id="ARBA00004496"/>
    </source>
</evidence>
<dbReference type="SMART" id="SM01194">
    <property type="entry name" value="eRF1_1"/>
    <property type="match status" value="1"/>
</dbReference>
<evidence type="ECO:0000256" key="5">
    <source>
        <dbReference type="ARBA" id="ARBA00022722"/>
    </source>
</evidence>
<dbReference type="EC" id="3.1.-.-" evidence="9"/>
<dbReference type="SUPFAM" id="SSF159065">
    <property type="entry name" value="Dom34/Pelota N-terminal domain-like"/>
    <property type="match status" value="1"/>
</dbReference>
<comment type="subcellular location">
    <subcellularLocation>
        <location evidence="2 9">Cytoplasm</location>
    </subcellularLocation>
</comment>
<comment type="caution">
    <text evidence="12">The sequence shown here is derived from an EMBL/GenBank/DDBJ whole genome shotgun (WGS) entry which is preliminary data.</text>
</comment>
<dbReference type="Proteomes" id="UP000278475">
    <property type="component" value="Unassembled WGS sequence"/>
</dbReference>
<accession>A0A497EYB1</accession>
<evidence type="ECO:0000313" key="12">
    <source>
        <dbReference type="EMBL" id="RLE52373.1"/>
    </source>
</evidence>
<dbReference type="InterPro" id="IPR004405">
    <property type="entry name" value="TF_pelota"/>
</dbReference>
<evidence type="ECO:0000256" key="8">
    <source>
        <dbReference type="ARBA" id="ARBA00022801"/>
    </source>
</evidence>
<dbReference type="InterPro" id="IPR005140">
    <property type="entry name" value="eRF1_Pelota-like_N"/>
</dbReference>
<evidence type="ECO:0000313" key="14">
    <source>
        <dbReference type="Proteomes" id="UP000278475"/>
    </source>
</evidence>
<keyword evidence="4 9" id="KW-0963">Cytoplasm</keyword>
<evidence type="ECO:0000256" key="3">
    <source>
        <dbReference type="ARBA" id="ARBA00009504"/>
    </source>
</evidence>
<keyword evidence="7 9" id="KW-0255">Endonuclease</keyword>
<evidence type="ECO:0000256" key="4">
    <source>
        <dbReference type="ARBA" id="ARBA00022490"/>
    </source>
</evidence>
<comment type="domain">
    <text evidence="9">The N-terminal domain has the RNA-binding Sm fold. It harbors the endoribonuclease activity.</text>
</comment>
<dbReference type="InterPro" id="IPR058547">
    <property type="entry name" value="Pelota_N"/>
</dbReference>
<dbReference type="GO" id="GO:0071025">
    <property type="term" value="P:RNA surveillance"/>
    <property type="evidence" value="ECO:0007669"/>
    <property type="project" value="InterPro"/>
</dbReference>
<dbReference type="GO" id="GO:0070481">
    <property type="term" value="P:nuclear-transcribed mRNA catabolic process, non-stop decay"/>
    <property type="evidence" value="ECO:0007669"/>
    <property type="project" value="InterPro"/>
</dbReference>
<keyword evidence="8 9" id="KW-0378">Hydrolase</keyword>
<dbReference type="InterPro" id="IPR042226">
    <property type="entry name" value="eFR1_2_sf"/>
</dbReference>
<name>A0A497EYB1_9CREN</name>
<dbReference type="GO" id="GO:0005737">
    <property type="term" value="C:cytoplasm"/>
    <property type="evidence" value="ECO:0007669"/>
    <property type="project" value="UniProtKB-SubCell"/>
</dbReference>
<dbReference type="EMBL" id="QMQX01000056">
    <property type="protein sequence ID" value="RLE52373.1"/>
    <property type="molecule type" value="Genomic_DNA"/>
</dbReference>
<feature type="domain" description="eRF1/Pelota-like N-terminal" evidence="10">
    <location>
        <begin position="1"/>
        <end position="123"/>
    </location>
</feature>
<comment type="function">
    <text evidence="9">May function in recognizing stalled ribosomes, interact with stem-loop structures in stalled mRNA molecules, and effect endonucleolytic cleavage of the mRNA. May play a role in the release non-functional ribosomes and degradation of damaged mRNAs. Has endoribonuclease activity.</text>
</comment>
<dbReference type="GO" id="GO:0070966">
    <property type="term" value="P:nuclear-transcribed mRNA catabolic process, no-go decay"/>
    <property type="evidence" value="ECO:0007669"/>
    <property type="project" value="InterPro"/>
</dbReference>
<dbReference type="Pfam" id="PF26356">
    <property type="entry name" value="Pelota_N"/>
    <property type="match status" value="1"/>
</dbReference>
<sequence length="354" mass="39990">MKVLFWDARAGEMKVKVETQDDLWVLYNVIEKGDVVYAKTTRELKSEKTGSKRKSMVLGIRVEWAEFQPFTTRLRVHGIVIEHPKEYEVHGHHTVNVDIGDELKIIKEEWAEHQLERIKNAVEKSRLGVILVALDDEDLAIGLLHDYGVEPIAESKLSLPGKMDPQARSQALERELSNVIGMLKEICSRHDIKVLIAAGPGFWKDLLADKLREGLKESKVKVYVEDASTGGMRGVHEALKRGVALKVLRDFSIVEEESLLSELLEKIATDPDKAVYGLDHVKKACEANAIEKLLVLDELLRSHEESLRREVEDLVRHAEQRKAKIKIFSSSYEAGLQLKNLGGIAALLRFKLPS</sequence>
<evidence type="ECO:0000313" key="13">
    <source>
        <dbReference type="Proteomes" id="UP000272051"/>
    </source>
</evidence>
<proteinExistence type="inferred from homology"/>
<organism evidence="12 13">
    <name type="scientific">Thermoproteota archaeon</name>
    <dbReference type="NCBI Taxonomy" id="2056631"/>
    <lineage>
        <taxon>Archaea</taxon>
        <taxon>Thermoproteota</taxon>
    </lineage>
</organism>
<keyword evidence="6 9" id="KW-0479">Metal-binding</keyword>
<dbReference type="GO" id="GO:0004519">
    <property type="term" value="F:endonuclease activity"/>
    <property type="evidence" value="ECO:0007669"/>
    <property type="project" value="UniProtKB-UniRule"/>
</dbReference>
<dbReference type="NCBIfam" id="TIGR00111">
    <property type="entry name" value="pelota"/>
    <property type="match status" value="1"/>
</dbReference>
<protein>
    <recommendedName>
        <fullName evidence="9">Protein pelota homolog</fullName>
        <ecNumber evidence="9">3.1.-.-</ecNumber>
    </recommendedName>
</protein>